<dbReference type="GO" id="GO:0016209">
    <property type="term" value="F:antioxidant activity"/>
    <property type="evidence" value="ECO:0007669"/>
    <property type="project" value="InterPro"/>
</dbReference>
<dbReference type="Pfam" id="PF00578">
    <property type="entry name" value="AhpC-TSA"/>
    <property type="match status" value="1"/>
</dbReference>
<gene>
    <name evidence="4" type="ORF">EC501_16665</name>
</gene>
<accession>A0A3M8H3X2</accession>
<organism evidence="4 5">
    <name type="scientific">Lysinibacillus halotolerans</name>
    <dbReference type="NCBI Taxonomy" id="1368476"/>
    <lineage>
        <taxon>Bacteria</taxon>
        <taxon>Bacillati</taxon>
        <taxon>Bacillota</taxon>
        <taxon>Bacilli</taxon>
        <taxon>Bacillales</taxon>
        <taxon>Bacillaceae</taxon>
        <taxon>Lysinibacillus</taxon>
    </lineage>
</organism>
<dbReference type="Gene3D" id="3.40.30.10">
    <property type="entry name" value="Glutaredoxin"/>
    <property type="match status" value="1"/>
</dbReference>
<dbReference type="PANTHER" id="PTHR42852">
    <property type="entry name" value="THIOL:DISULFIDE INTERCHANGE PROTEIN DSBE"/>
    <property type="match status" value="1"/>
</dbReference>
<dbReference type="SUPFAM" id="SSF52833">
    <property type="entry name" value="Thioredoxin-like"/>
    <property type="match status" value="1"/>
</dbReference>
<dbReference type="PROSITE" id="PS00194">
    <property type="entry name" value="THIOREDOXIN_1"/>
    <property type="match status" value="1"/>
</dbReference>
<dbReference type="RefSeq" id="WP_122973473.1">
    <property type="nucleotide sequence ID" value="NZ_RHLQ01000062.1"/>
</dbReference>
<dbReference type="AlphaFoldDB" id="A0A3M8H3X2"/>
<evidence type="ECO:0000256" key="2">
    <source>
        <dbReference type="SAM" id="Phobius"/>
    </source>
</evidence>
<evidence type="ECO:0000256" key="1">
    <source>
        <dbReference type="ARBA" id="ARBA00023157"/>
    </source>
</evidence>
<dbReference type="PANTHER" id="PTHR42852:SF13">
    <property type="entry name" value="PROTEIN DIPZ"/>
    <property type="match status" value="1"/>
</dbReference>
<reference evidence="4 5" key="1">
    <citation type="journal article" date="2014" name="Int. J. Syst. Evol. Microbiol.">
        <title>Lysinibacillus halotolerans sp. nov., isolated from saline-alkaline soil.</title>
        <authorList>
            <person name="Kong D."/>
            <person name="Wang Y."/>
            <person name="Zhao B."/>
            <person name="Li Y."/>
            <person name="Song J."/>
            <person name="Zhai Y."/>
            <person name="Zhang C."/>
            <person name="Wang H."/>
            <person name="Chen X."/>
            <person name="Zhao B."/>
            <person name="Ruan Z."/>
        </authorList>
    </citation>
    <scope>NUCLEOTIDE SEQUENCE [LARGE SCALE GENOMIC DNA]</scope>
    <source>
        <strain evidence="4 5">MCCC 1A12703</strain>
    </source>
</reference>
<protein>
    <submittedName>
        <fullName evidence="4">TlpA family protein disulfide reductase</fullName>
    </submittedName>
</protein>
<feature type="domain" description="Thioredoxin" evidence="3">
    <location>
        <begin position="30"/>
        <end position="180"/>
    </location>
</feature>
<evidence type="ECO:0000259" key="3">
    <source>
        <dbReference type="PROSITE" id="PS51352"/>
    </source>
</evidence>
<keyword evidence="5" id="KW-1185">Reference proteome</keyword>
<dbReference type="InterPro" id="IPR050553">
    <property type="entry name" value="Thioredoxin_ResA/DsbE_sf"/>
</dbReference>
<dbReference type="InterPro" id="IPR000866">
    <property type="entry name" value="AhpC/TSA"/>
</dbReference>
<dbReference type="Proteomes" id="UP000279909">
    <property type="component" value="Unassembled WGS sequence"/>
</dbReference>
<keyword evidence="2" id="KW-1133">Transmembrane helix</keyword>
<evidence type="ECO:0000313" key="5">
    <source>
        <dbReference type="Proteomes" id="UP000279909"/>
    </source>
</evidence>
<sequence>MNIQRIRIILIFSALCIILLIVILVKKDITKDTDFNPMITTAKETVKVDFNTPLTKLDESVTTLEEYRGKVLIINFWASWCGPCQQEAPHLKAFYDNMPDNVELLAINITSSEIRKNIEKFIDLYDLKFPIFLDLDKSLEKSFKVLTYPTTIIVDANGILKYTIKGPINEKQLKKLVTNL</sequence>
<dbReference type="InterPro" id="IPR036249">
    <property type="entry name" value="Thioredoxin-like_sf"/>
</dbReference>
<evidence type="ECO:0000313" key="4">
    <source>
        <dbReference type="EMBL" id="RNC97178.1"/>
    </source>
</evidence>
<keyword evidence="2" id="KW-0472">Membrane</keyword>
<name>A0A3M8H3X2_9BACI</name>
<keyword evidence="1" id="KW-1015">Disulfide bond</keyword>
<dbReference type="GO" id="GO:0016491">
    <property type="term" value="F:oxidoreductase activity"/>
    <property type="evidence" value="ECO:0007669"/>
    <property type="project" value="InterPro"/>
</dbReference>
<dbReference type="InterPro" id="IPR017937">
    <property type="entry name" value="Thioredoxin_CS"/>
</dbReference>
<dbReference type="OrthoDB" id="25753at2"/>
<dbReference type="EMBL" id="RHLQ01000062">
    <property type="protein sequence ID" value="RNC97178.1"/>
    <property type="molecule type" value="Genomic_DNA"/>
</dbReference>
<feature type="transmembrane region" description="Helical" evidence="2">
    <location>
        <begin position="6"/>
        <end position="25"/>
    </location>
</feature>
<keyword evidence="2" id="KW-0812">Transmembrane</keyword>
<comment type="caution">
    <text evidence="4">The sequence shown here is derived from an EMBL/GenBank/DDBJ whole genome shotgun (WGS) entry which is preliminary data.</text>
</comment>
<dbReference type="CDD" id="cd02966">
    <property type="entry name" value="TlpA_like_family"/>
    <property type="match status" value="1"/>
</dbReference>
<proteinExistence type="predicted"/>
<dbReference type="PROSITE" id="PS51352">
    <property type="entry name" value="THIOREDOXIN_2"/>
    <property type="match status" value="1"/>
</dbReference>
<dbReference type="InterPro" id="IPR013766">
    <property type="entry name" value="Thioredoxin_domain"/>
</dbReference>